<keyword evidence="2 3" id="KW-0808">Transferase</keyword>
<keyword evidence="4" id="KW-1185">Reference proteome</keyword>
<accession>A0ABU9W4I6</accession>
<dbReference type="GO" id="GO:0032259">
    <property type="term" value="P:methylation"/>
    <property type="evidence" value="ECO:0007669"/>
    <property type="project" value="UniProtKB-KW"/>
</dbReference>
<dbReference type="Pfam" id="PF13578">
    <property type="entry name" value="Methyltransf_24"/>
    <property type="match status" value="1"/>
</dbReference>
<keyword evidence="1 3" id="KW-0489">Methyltransferase</keyword>
<sequence>MIHTSETRNTVSSTPISITSAASFAKPVHLVPSAWHEHAPFAAWIVEAVAPDLVVELGTHNGFSYFQFCESIARSGLDTRAIAVDTWVGDDHAGFYGEDVYESVKRINDADYARFSTLFRGTFDEALSAVDDGSVDLLHIDGRHGYADVRHDFDSWRPKLSARSVVLFHDIAEYDNGFAVWQLWEELTEEFPGFGFRHGHGLGVLVTGAEPSHAVRTFLEDAAIQPELVRSIYEGLGARVEHDYEDSLRVIEATRRIAQLEGEVHAGRAEVIGLQQQLADLRGSTSWKVTKPLRAARSLGRSDG</sequence>
<dbReference type="Proteomes" id="UP001425155">
    <property type="component" value="Unassembled WGS sequence"/>
</dbReference>
<gene>
    <name evidence="3" type="ORF">WJX64_08435</name>
</gene>
<dbReference type="PANTHER" id="PTHR40048">
    <property type="entry name" value="RHAMNOSYL O-METHYLTRANSFERASE"/>
    <property type="match status" value="1"/>
</dbReference>
<comment type="caution">
    <text evidence="3">The sequence shown here is derived from an EMBL/GenBank/DDBJ whole genome shotgun (WGS) entry which is preliminary data.</text>
</comment>
<evidence type="ECO:0000313" key="3">
    <source>
        <dbReference type="EMBL" id="MEN1946570.1"/>
    </source>
</evidence>
<protein>
    <submittedName>
        <fullName evidence="3">Class I SAM-dependent methyltransferase</fullName>
        <ecNumber evidence="3">2.1.1.-</ecNumber>
    </submittedName>
</protein>
<evidence type="ECO:0000256" key="2">
    <source>
        <dbReference type="ARBA" id="ARBA00022679"/>
    </source>
</evidence>
<name>A0ABU9W4I6_9MICO</name>
<dbReference type="SUPFAM" id="SSF53335">
    <property type="entry name" value="S-adenosyl-L-methionine-dependent methyltransferases"/>
    <property type="match status" value="1"/>
</dbReference>
<organism evidence="3 4">
    <name type="scientific">Leifsonia stereocauli</name>
    <dbReference type="NCBI Taxonomy" id="3134136"/>
    <lineage>
        <taxon>Bacteria</taxon>
        <taxon>Bacillati</taxon>
        <taxon>Actinomycetota</taxon>
        <taxon>Actinomycetes</taxon>
        <taxon>Micrococcales</taxon>
        <taxon>Microbacteriaceae</taxon>
        <taxon>Leifsonia</taxon>
    </lineage>
</organism>
<dbReference type="GO" id="GO:0008168">
    <property type="term" value="F:methyltransferase activity"/>
    <property type="evidence" value="ECO:0007669"/>
    <property type="project" value="UniProtKB-KW"/>
</dbReference>
<dbReference type="EC" id="2.1.1.-" evidence="3"/>
<dbReference type="RefSeq" id="WP_342113006.1">
    <property type="nucleotide sequence ID" value="NZ_JBCAUN010000001.1"/>
</dbReference>
<evidence type="ECO:0000256" key="1">
    <source>
        <dbReference type="ARBA" id="ARBA00022603"/>
    </source>
</evidence>
<reference evidence="3 4" key="1">
    <citation type="submission" date="2024-03" db="EMBL/GenBank/DDBJ databases">
        <title>YIM 134122 draft genome.</title>
        <authorList>
            <person name="Zuo S."/>
            <person name="Xiong L."/>
        </authorList>
    </citation>
    <scope>NUCLEOTIDE SEQUENCE [LARGE SCALE GENOMIC DNA]</scope>
    <source>
        <strain evidence="3 4">YIM 134122</strain>
    </source>
</reference>
<dbReference type="PANTHER" id="PTHR40048:SF1">
    <property type="entry name" value="RHAMNOSYL O-METHYLTRANSFERASE"/>
    <property type="match status" value="1"/>
</dbReference>
<dbReference type="EMBL" id="JBCLVG010000001">
    <property type="protein sequence ID" value="MEN1946570.1"/>
    <property type="molecule type" value="Genomic_DNA"/>
</dbReference>
<dbReference type="InterPro" id="IPR029063">
    <property type="entry name" value="SAM-dependent_MTases_sf"/>
</dbReference>
<proteinExistence type="predicted"/>
<dbReference type="Gene3D" id="3.40.50.150">
    <property type="entry name" value="Vaccinia Virus protein VP39"/>
    <property type="match status" value="1"/>
</dbReference>
<evidence type="ECO:0000313" key="4">
    <source>
        <dbReference type="Proteomes" id="UP001425155"/>
    </source>
</evidence>